<sequence>METPRDKNEGLANTGSEKRVLTGMFRDRQSTENAYNALHERGYTSDEINLVMSNDTRKAHYTEDAAEATEIGTKAAEHAGKGSAIGGTVGAIAGVIAAIGTSVAIPGLGVLIAGPIVAGLAGAGAGGLAGGIIGALVGSGIPEARAKLYESGIKEGNVVISVTPRNEADAEYLENNWRSNRGEEIHW</sequence>
<proteinExistence type="predicted"/>
<gene>
    <name evidence="2" type="ORF">J0A67_01345</name>
</gene>
<protein>
    <recommendedName>
        <fullName evidence="4">General stress protein 17M-like domain-containing protein</fullName>
    </recommendedName>
</protein>
<dbReference type="EMBL" id="JAFKCW010000001">
    <property type="protein sequence ID" value="MBN7799481.1"/>
    <property type="molecule type" value="Genomic_DNA"/>
</dbReference>
<keyword evidence="3" id="KW-1185">Reference proteome</keyword>
<organism evidence="2 3">
    <name type="scientific">Algoriphagus aestuariicola</name>
    <dbReference type="NCBI Taxonomy" id="1852016"/>
    <lineage>
        <taxon>Bacteria</taxon>
        <taxon>Pseudomonadati</taxon>
        <taxon>Bacteroidota</taxon>
        <taxon>Cytophagia</taxon>
        <taxon>Cytophagales</taxon>
        <taxon>Cyclobacteriaceae</taxon>
        <taxon>Algoriphagus</taxon>
    </lineage>
</organism>
<dbReference type="Proteomes" id="UP000664698">
    <property type="component" value="Unassembled WGS sequence"/>
</dbReference>
<dbReference type="InterPro" id="IPR052948">
    <property type="entry name" value="Low_temp-induced_all0457"/>
</dbReference>
<feature type="transmembrane region" description="Helical" evidence="1">
    <location>
        <begin position="84"/>
        <end position="105"/>
    </location>
</feature>
<keyword evidence="1" id="KW-1133">Transmembrane helix</keyword>
<dbReference type="PANTHER" id="PTHR36109">
    <property type="entry name" value="MEMBRANE PROTEIN-RELATED"/>
    <property type="match status" value="1"/>
</dbReference>
<accession>A0ABS3BJP4</accession>
<evidence type="ECO:0000313" key="3">
    <source>
        <dbReference type="Proteomes" id="UP000664698"/>
    </source>
</evidence>
<keyword evidence="1" id="KW-0812">Transmembrane</keyword>
<comment type="caution">
    <text evidence="2">The sequence shown here is derived from an EMBL/GenBank/DDBJ whole genome shotgun (WGS) entry which is preliminary data.</text>
</comment>
<evidence type="ECO:0000313" key="2">
    <source>
        <dbReference type="EMBL" id="MBN7799481.1"/>
    </source>
</evidence>
<evidence type="ECO:0008006" key="4">
    <source>
        <dbReference type="Google" id="ProtNLM"/>
    </source>
</evidence>
<evidence type="ECO:0000256" key="1">
    <source>
        <dbReference type="SAM" id="Phobius"/>
    </source>
</evidence>
<keyword evidence="1" id="KW-0472">Membrane</keyword>
<reference evidence="2 3" key="1">
    <citation type="submission" date="2021-03" db="EMBL/GenBank/DDBJ databases">
        <title>novel species isolated from a fishpond in China.</title>
        <authorList>
            <person name="Lu H."/>
            <person name="Cai Z."/>
        </authorList>
    </citation>
    <scope>NUCLEOTIDE SEQUENCE [LARGE SCALE GENOMIC DNA]</scope>
    <source>
        <strain evidence="2 3">JCM 31546</strain>
    </source>
</reference>
<feature type="transmembrane region" description="Helical" evidence="1">
    <location>
        <begin position="111"/>
        <end position="137"/>
    </location>
</feature>
<name>A0ABS3BJP4_9BACT</name>
<dbReference type="PANTHER" id="PTHR36109:SF2">
    <property type="entry name" value="MEMBRANE PROTEIN"/>
    <property type="match status" value="1"/>
</dbReference>